<gene>
    <name evidence="1" type="ORF">BOKJ2_LOCUS9842</name>
</gene>
<organism evidence="1 2">
    <name type="scientific">Bursaphelenchus okinawaensis</name>
    <dbReference type="NCBI Taxonomy" id="465554"/>
    <lineage>
        <taxon>Eukaryota</taxon>
        <taxon>Metazoa</taxon>
        <taxon>Ecdysozoa</taxon>
        <taxon>Nematoda</taxon>
        <taxon>Chromadorea</taxon>
        <taxon>Rhabditida</taxon>
        <taxon>Tylenchina</taxon>
        <taxon>Tylenchomorpha</taxon>
        <taxon>Aphelenchoidea</taxon>
        <taxon>Aphelenchoididae</taxon>
        <taxon>Bursaphelenchus</taxon>
    </lineage>
</organism>
<proteinExistence type="predicted"/>
<accession>A0A811L400</accession>
<evidence type="ECO:0000313" key="1">
    <source>
        <dbReference type="EMBL" id="CAD5222835.1"/>
    </source>
</evidence>
<evidence type="ECO:0000313" key="2">
    <source>
        <dbReference type="Proteomes" id="UP000614601"/>
    </source>
</evidence>
<keyword evidence="2" id="KW-1185">Reference proteome</keyword>
<sequence>MPNINALSVSSEAPLSKRDKLLLECATCWAYRASGYNSLDPSSEGFSIKMLYSFVKAVDVDKDTDVSRFKAIYCGYLTHLGKDEIAKSLEQAENHVLEGLREVVMDEVSIIQYSTLYNIIVSTNESAVDSIINCTSMVMSNSNSLTTSSETSLSDRDKILLQCATGIAYFWRKDNCLDPVLEDFGIKMLYAFAKAVDVNRDLSIPPYKSTYCGYLRHLGKDEIAKSLVKVPNHVLEDLREIVKNEDKIKEYSTLYNIIVNTNKSTMDSAIKCALCSAYLARTPPHNYLSPWYEGFAIKMLYGFAKAVEMNVITSDVDYKSLYCGYLRHLGKNDIAGNLEKMQIEVFDGLKEVVEKEDRIKQFSALYDIIVNTNKSTVDSTVNSMISKSSSTSKSS</sequence>
<dbReference type="EMBL" id="CAJFDH010000005">
    <property type="protein sequence ID" value="CAD5222835.1"/>
    <property type="molecule type" value="Genomic_DNA"/>
</dbReference>
<comment type="caution">
    <text evidence="1">The sequence shown here is derived from an EMBL/GenBank/DDBJ whole genome shotgun (WGS) entry which is preliminary data.</text>
</comment>
<dbReference type="Proteomes" id="UP000614601">
    <property type="component" value="Unassembled WGS sequence"/>
</dbReference>
<dbReference type="EMBL" id="CAJFCW020000005">
    <property type="protein sequence ID" value="CAG9116883.1"/>
    <property type="molecule type" value="Genomic_DNA"/>
</dbReference>
<dbReference type="Proteomes" id="UP000783686">
    <property type="component" value="Unassembled WGS sequence"/>
</dbReference>
<name>A0A811L400_9BILA</name>
<protein>
    <submittedName>
        <fullName evidence="1">Uncharacterized protein</fullName>
    </submittedName>
</protein>
<dbReference type="AlphaFoldDB" id="A0A811L400"/>
<reference evidence="1" key="1">
    <citation type="submission" date="2020-09" db="EMBL/GenBank/DDBJ databases">
        <authorList>
            <person name="Kikuchi T."/>
        </authorList>
    </citation>
    <scope>NUCLEOTIDE SEQUENCE</scope>
    <source>
        <strain evidence="1">SH1</strain>
    </source>
</reference>